<proteinExistence type="predicted"/>
<keyword evidence="2" id="KW-1185">Reference proteome</keyword>
<accession>A0AAP0NXL8</accession>
<dbReference type="AlphaFoldDB" id="A0AAP0NXL8"/>
<comment type="caution">
    <text evidence="1">The sequence shown here is derived from an EMBL/GenBank/DDBJ whole genome shotgun (WGS) entry which is preliminary data.</text>
</comment>
<name>A0AAP0NXL8_9MAGN</name>
<protein>
    <submittedName>
        <fullName evidence="1">Uncharacterized protein</fullName>
    </submittedName>
</protein>
<sequence length="65" mass="7440">MRKQLVVVVAVVEQTSVRRMIEVSIQEGSCKNMRSTRENAAVWFNICVVWLATEKDPECDEHGEC</sequence>
<evidence type="ECO:0000313" key="1">
    <source>
        <dbReference type="EMBL" id="KAK9120056.1"/>
    </source>
</evidence>
<organism evidence="1 2">
    <name type="scientific">Stephania cephalantha</name>
    <dbReference type="NCBI Taxonomy" id="152367"/>
    <lineage>
        <taxon>Eukaryota</taxon>
        <taxon>Viridiplantae</taxon>
        <taxon>Streptophyta</taxon>
        <taxon>Embryophyta</taxon>
        <taxon>Tracheophyta</taxon>
        <taxon>Spermatophyta</taxon>
        <taxon>Magnoliopsida</taxon>
        <taxon>Ranunculales</taxon>
        <taxon>Menispermaceae</taxon>
        <taxon>Menispermoideae</taxon>
        <taxon>Cissampelideae</taxon>
        <taxon>Stephania</taxon>
    </lineage>
</organism>
<gene>
    <name evidence="1" type="ORF">Scep_018149</name>
</gene>
<reference evidence="1 2" key="1">
    <citation type="submission" date="2024-01" db="EMBL/GenBank/DDBJ databases">
        <title>Genome assemblies of Stephania.</title>
        <authorList>
            <person name="Yang L."/>
        </authorList>
    </citation>
    <scope>NUCLEOTIDE SEQUENCE [LARGE SCALE GENOMIC DNA]</scope>
    <source>
        <strain evidence="1">JXDWG</strain>
        <tissue evidence="1">Leaf</tissue>
    </source>
</reference>
<dbReference type="Proteomes" id="UP001419268">
    <property type="component" value="Unassembled WGS sequence"/>
</dbReference>
<evidence type="ECO:0000313" key="2">
    <source>
        <dbReference type="Proteomes" id="UP001419268"/>
    </source>
</evidence>
<dbReference type="EMBL" id="JBBNAG010000007">
    <property type="protein sequence ID" value="KAK9120056.1"/>
    <property type="molecule type" value="Genomic_DNA"/>
</dbReference>